<dbReference type="Pfam" id="PF00288">
    <property type="entry name" value="GHMP_kinases_N"/>
    <property type="match status" value="1"/>
</dbReference>
<dbReference type="PRINTS" id="PR00959">
    <property type="entry name" value="MEVGALKINASE"/>
</dbReference>
<evidence type="ECO:0000256" key="3">
    <source>
        <dbReference type="ARBA" id="ARBA00022840"/>
    </source>
</evidence>
<feature type="domain" description="Galactokinase N-terminal" evidence="6">
    <location>
        <begin position="5"/>
        <end position="35"/>
    </location>
</feature>
<dbReference type="SUPFAM" id="SSF55060">
    <property type="entry name" value="GHMP Kinase, C-terminal domain"/>
    <property type="match status" value="1"/>
</dbReference>
<dbReference type="Pfam" id="PF10509">
    <property type="entry name" value="GalKase_gal_bdg"/>
    <property type="match status" value="1"/>
</dbReference>
<dbReference type="InterPro" id="IPR014721">
    <property type="entry name" value="Ribsml_uS5_D2-typ_fold_subgr"/>
</dbReference>
<dbReference type="PROSITE" id="PS00106">
    <property type="entry name" value="GALACTOKINASE"/>
    <property type="match status" value="1"/>
</dbReference>
<dbReference type="InterPro" id="IPR019539">
    <property type="entry name" value="GalKase_N"/>
</dbReference>
<accession>A0A6J6DM80</accession>
<name>A0A6J6DM80_9ZZZZ</name>
<dbReference type="InterPro" id="IPR019741">
    <property type="entry name" value="Galactokinase_CS"/>
</dbReference>
<dbReference type="PIRSF" id="PIRSF000530">
    <property type="entry name" value="Galactokinase"/>
    <property type="match status" value="1"/>
</dbReference>
<feature type="domain" description="GHMP kinase N-terminal" evidence="4">
    <location>
        <begin position="76"/>
        <end position="152"/>
    </location>
</feature>
<dbReference type="InterPro" id="IPR006204">
    <property type="entry name" value="GHMP_kinase_N_dom"/>
</dbReference>
<dbReference type="PANTHER" id="PTHR10457">
    <property type="entry name" value="MEVALONATE KINASE/GALACTOKINASE"/>
    <property type="match status" value="1"/>
</dbReference>
<proteinExistence type="inferred from homology"/>
<dbReference type="Gene3D" id="3.30.70.890">
    <property type="entry name" value="GHMP kinase, C-terminal domain"/>
    <property type="match status" value="1"/>
</dbReference>
<evidence type="ECO:0000259" key="4">
    <source>
        <dbReference type="Pfam" id="PF00288"/>
    </source>
</evidence>
<dbReference type="PANTHER" id="PTHR10457:SF7">
    <property type="entry name" value="GALACTOKINASE-RELATED"/>
    <property type="match status" value="1"/>
</dbReference>
<dbReference type="SUPFAM" id="SSF54211">
    <property type="entry name" value="Ribosomal protein S5 domain 2-like"/>
    <property type="match status" value="1"/>
</dbReference>
<evidence type="ECO:0000256" key="1">
    <source>
        <dbReference type="ARBA" id="ARBA00006566"/>
    </source>
</evidence>
<organism evidence="7">
    <name type="scientific">freshwater metagenome</name>
    <dbReference type="NCBI Taxonomy" id="449393"/>
    <lineage>
        <taxon>unclassified sequences</taxon>
        <taxon>metagenomes</taxon>
        <taxon>ecological metagenomes</taxon>
    </lineage>
</organism>
<comment type="similarity">
    <text evidence="1">Belongs to the GHMP kinase family. GalK subfamily.</text>
</comment>
<feature type="domain" description="GHMP kinase C-terminal" evidence="5">
    <location>
        <begin position="245"/>
        <end position="315"/>
    </location>
</feature>
<keyword evidence="3" id="KW-0067">ATP-binding</keyword>
<dbReference type="PRINTS" id="PR00473">
    <property type="entry name" value="GALCTOKINASE"/>
</dbReference>
<dbReference type="InterPro" id="IPR006206">
    <property type="entry name" value="Mevalonate/galactokinase"/>
</dbReference>
<evidence type="ECO:0000313" key="7">
    <source>
        <dbReference type="EMBL" id="CAB4564105.1"/>
    </source>
</evidence>
<dbReference type="InterPro" id="IPR000705">
    <property type="entry name" value="Galactokinase"/>
</dbReference>
<dbReference type="GO" id="GO:0005829">
    <property type="term" value="C:cytosol"/>
    <property type="evidence" value="ECO:0007669"/>
    <property type="project" value="TreeGrafter"/>
</dbReference>
<reference evidence="7" key="1">
    <citation type="submission" date="2020-05" db="EMBL/GenBank/DDBJ databases">
        <authorList>
            <person name="Chiriac C."/>
            <person name="Salcher M."/>
            <person name="Ghai R."/>
            <person name="Kavagutti S V."/>
        </authorList>
    </citation>
    <scope>NUCLEOTIDE SEQUENCE</scope>
</reference>
<dbReference type="InterPro" id="IPR020568">
    <property type="entry name" value="Ribosomal_Su5_D2-typ_SF"/>
</dbReference>
<dbReference type="Gene3D" id="3.30.230.10">
    <property type="match status" value="1"/>
</dbReference>
<dbReference type="GO" id="GO:0005524">
    <property type="term" value="F:ATP binding"/>
    <property type="evidence" value="ECO:0007669"/>
    <property type="project" value="UniProtKB-KW"/>
</dbReference>
<keyword evidence="2" id="KW-0547">Nucleotide-binding</keyword>
<evidence type="ECO:0000259" key="5">
    <source>
        <dbReference type="Pfam" id="PF08544"/>
    </source>
</evidence>
<protein>
    <submittedName>
        <fullName evidence="7">Unannotated protein</fullName>
    </submittedName>
</protein>
<dbReference type="EMBL" id="CAEZSR010000070">
    <property type="protein sequence ID" value="CAB4564105.1"/>
    <property type="molecule type" value="Genomic_DNA"/>
</dbReference>
<evidence type="ECO:0000259" key="6">
    <source>
        <dbReference type="Pfam" id="PF10509"/>
    </source>
</evidence>
<dbReference type="InterPro" id="IPR036554">
    <property type="entry name" value="GHMP_kinase_C_sf"/>
</dbReference>
<dbReference type="GO" id="GO:0006012">
    <property type="term" value="P:galactose metabolic process"/>
    <property type="evidence" value="ECO:0007669"/>
    <property type="project" value="InterPro"/>
</dbReference>
<dbReference type="AlphaFoldDB" id="A0A6J6DM80"/>
<dbReference type="GO" id="GO:0004335">
    <property type="term" value="F:galactokinase activity"/>
    <property type="evidence" value="ECO:0007669"/>
    <property type="project" value="InterPro"/>
</dbReference>
<sequence>MSVRIARAPGRVNLIGDHTDYTGGLVFPMAVDRWTDIRFEPSDQVELTSADESEPVTLPLRVDDPTTVSPAWGKYVAGVVSEMAPAHGIRGHVSTTIPIGGGMSSSHALEVAVALALGFEGSVVELAKLTQRAENRASGVPTGIMDQFSIAGGVAGHALLMDCGALTITPVPFPDDVDVVVQFIAHRTLVGSAYADRVRECAAAEAIIGPLREATSVAAASIDDPVVRKRAMHVVAENQRVRDFADALRAHDLATAGELMLASHASLRDLYDTSTAQMDAAVAHVASLPGVHGVRMTGGGFGGCIVALAEPGALDEGWRVRAVDGAQLLDADAA</sequence>
<evidence type="ECO:0000256" key="2">
    <source>
        <dbReference type="ARBA" id="ARBA00022741"/>
    </source>
</evidence>
<dbReference type="Pfam" id="PF08544">
    <property type="entry name" value="GHMP_kinases_C"/>
    <property type="match status" value="1"/>
</dbReference>
<gene>
    <name evidence="7" type="ORF">UFOPK1493_01978</name>
</gene>
<dbReference type="InterPro" id="IPR013750">
    <property type="entry name" value="GHMP_kinase_C_dom"/>
</dbReference>